<evidence type="ECO:0000313" key="3">
    <source>
        <dbReference type="Proteomes" id="UP000240880"/>
    </source>
</evidence>
<accession>A0A2R6A8R7</accession>
<proteinExistence type="predicted"/>
<sequence length="137" mass="15285">MRSYIIALAFALIILLFAPVIPIKAPVYSNKQESQKLTYVSFVSPTTKSENTTNALATTISATHGTKIKLFYSVTYFYFNFGSYLSVPGRYIVKVSLNGFVRMLVRVLLLSSPFFVVLGLFELGKSANKRPNTLKTL</sequence>
<evidence type="ECO:0000313" key="2">
    <source>
        <dbReference type="EMBL" id="PSN82801.1"/>
    </source>
</evidence>
<dbReference type="Proteomes" id="UP000240880">
    <property type="component" value="Unassembled WGS sequence"/>
</dbReference>
<keyword evidence="1" id="KW-0472">Membrane</keyword>
<dbReference type="AlphaFoldDB" id="A0A2R6A8R7"/>
<reference evidence="2 3" key="1">
    <citation type="submission" date="2017-04" db="EMBL/GenBank/DDBJ databases">
        <title>Novel microbial lineages endemic to geothermal iron-oxide mats fill important gaps in the evolutionary history of Archaea.</title>
        <authorList>
            <person name="Jay Z.J."/>
            <person name="Beam J.P."/>
            <person name="Dlakic M."/>
            <person name="Rusch D.B."/>
            <person name="Kozubal M.A."/>
            <person name="Inskeep W.P."/>
        </authorList>
    </citation>
    <scope>NUCLEOTIDE SEQUENCE [LARGE SCALE GENOMIC DNA]</scope>
    <source>
        <strain evidence="2">OSP_D</strain>
    </source>
</reference>
<feature type="transmembrane region" description="Helical" evidence="1">
    <location>
        <begin position="103"/>
        <end position="121"/>
    </location>
</feature>
<keyword evidence="1" id="KW-0812">Transmembrane</keyword>
<comment type="caution">
    <text evidence="2">The sequence shown here is derived from an EMBL/GenBank/DDBJ whole genome shotgun (WGS) entry which is preliminary data.</text>
</comment>
<organism evidence="2 3">
    <name type="scientific">Candidatus Marsarchaeota G1 archaeon OSP_D</name>
    <dbReference type="NCBI Taxonomy" id="1978155"/>
    <lineage>
        <taxon>Archaea</taxon>
        <taxon>Candidatus Marsarchaeota</taxon>
        <taxon>Candidatus Marsarchaeota group 1</taxon>
    </lineage>
</organism>
<keyword evidence="1" id="KW-1133">Transmembrane helix</keyword>
<name>A0A2R6A8R7_9ARCH</name>
<protein>
    <submittedName>
        <fullName evidence="2">Uncharacterized protein</fullName>
    </submittedName>
</protein>
<evidence type="ECO:0000256" key="1">
    <source>
        <dbReference type="SAM" id="Phobius"/>
    </source>
</evidence>
<gene>
    <name evidence="2" type="ORF">B9Q01_06945</name>
</gene>
<dbReference type="EMBL" id="NEXC01000051">
    <property type="protein sequence ID" value="PSN82801.1"/>
    <property type="molecule type" value="Genomic_DNA"/>
</dbReference>